<dbReference type="EMBL" id="MFZH01000020">
    <property type="protein sequence ID" value="OGK18994.1"/>
    <property type="molecule type" value="Genomic_DNA"/>
</dbReference>
<dbReference type="AlphaFoldDB" id="A0A1F7GJL8"/>
<accession>A0A1F7GJL8</accession>
<organism evidence="1 2">
    <name type="scientific">Candidatus Roizmanbacteria bacterium RIFCSPHIGHO2_01_FULL_39_24</name>
    <dbReference type="NCBI Taxonomy" id="1802032"/>
    <lineage>
        <taxon>Bacteria</taxon>
        <taxon>Candidatus Roizmaniibacteriota</taxon>
    </lineage>
</organism>
<evidence type="ECO:0000313" key="1">
    <source>
        <dbReference type="EMBL" id="OGK18994.1"/>
    </source>
</evidence>
<dbReference type="SUPFAM" id="SSF109604">
    <property type="entry name" value="HD-domain/PDEase-like"/>
    <property type="match status" value="1"/>
</dbReference>
<evidence type="ECO:0008006" key="3">
    <source>
        <dbReference type="Google" id="ProtNLM"/>
    </source>
</evidence>
<proteinExistence type="predicted"/>
<dbReference type="Proteomes" id="UP000176850">
    <property type="component" value="Unassembled WGS sequence"/>
</dbReference>
<sequence>MNIAQIYEKLGTSPNLQQHMIRVTSVGLFILNNWNGEKLNTDTMTTMLLLHDIGNIVKFDLEKHPELLGDEVSRIEYWMKRQSEAIEKYGKDDHTATITMLAELGVSEEIKQKIHGMEYMDVENIKDHDDWYLKVALYADLRVGPFGILTLQERLDDLHARSEKYGAHPEFIDFSKELEKQVQENMSIGVDSISDETVTSHENLRSHSI</sequence>
<protein>
    <recommendedName>
        <fullName evidence="3">HD domain-containing protein</fullName>
    </recommendedName>
</protein>
<comment type="caution">
    <text evidence="1">The sequence shown here is derived from an EMBL/GenBank/DDBJ whole genome shotgun (WGS) entry which is preliminary data.</text>
</comment>
<gene>
    <name evidence="1" type="ORF">A2799_04210</name>
</gene>
<reference evidence="1 2" key="1">
    <citation type="journal article" date="2016" name="Nat. Commun.">
        <title>Thousands of microbial genomes shed light on interconnected biogeochemical processes in an aquifer system.</title>
        <authorList>
            <person name="Anantharaman K."/>
            <person name="Brown C.T."/>
            <person name="Hug L.A."/>
            <person name="Sharon I."/>
            <person name="Castelle C.J."/>
            <person name="Probst A.J."/>
            <person name="Thomas B.C."/>
            <person name="Singh A."/>
            <person name="Wilkins M.J."/>
            <person name="Karaoz U."/>
            <person name="Brodie E.L."/>
            <person name="Williams K.H."/>
            <person name="Hubbard S.S."/>
            <person name="Banfield J.F."/>
        </authorList>
    </citation>
    <scope>NUCLEOTIDE SEQUENCE [LARGE SCALE GENOMIC DNA]</scope>
</reference>
<evidence type="ECO:0000313" key="2">
    <source>
        <dbReference type="Proteomes" id="UP000176850"/>
    </source>
</evidence>
<dbReference type="Gene3D" id="1.10.3210.10">
    <property type="entry name" value="Hypothetical protein af1432"/>
    <property type="match status" value="1"/>
</dbReference>
<name>A0A1F7GJL8_9BACT</name>